<gene>
    <name evidence="2" type="ORF">NS354_07275</name>
</gene>
<evidence type="ECO:0000313" key="3">
    <source>
        <dbReference type="Proteomes" id="UP000070810"/>
    </source>
</evidence>
<accession>A0A147EN39</accession>
<dbReference type="InterPro" id="IPR043857">
    <property type="entry name" value="DUF5819"/>
</dbReference>
<proteinExistence type="predicted"/>
<sequence>MHETQDRSSDTSAQSRSTATATSVPQRIITWLLVAFLAWSSLGVILTSTKPNVLQDAIGLEKFDYLSPLLDQNWGVFAPSINTSSTDLVVRIHYTDADGSEVSDWVNTSEAERALQLNRPGATRLARLSSQLANDLRAAYRALTPEQQAAIRTGTGVDTSDANVRAYFTIETRTLRYATLVGSTIHSGANVDAVDLGLRICSSVPFEQRNTGADPTCDEPISLGTKRPAELPASQSQERFAEVYADLFQEER</sequence>
<dbReference type="OrthoDB" id="9342777at2"/>
<protein>
    <submittedName>
        <fullName evidence="2">Uncharacterized protein</fullName>
    </submittedName>
</protein>
<feature type="transmembrane region" description="Helical" evidence="1">
    <location>
        <begin position="28"/>
        <end position="46"/>
    </location>
</feature>
<dbReference type="EMBL" id="LDRK01000038">
    <property type="protein sequence ID" value="KTR85854.1"/>
    <property type="molecule type" value="Genomic_DNA"/>
</dbReference>
<dbReference type="RefSeq" id="WP_058593903.1">
    <property type="nucleotide sequence ID" value="NZ_LDRK01000038.1"/>
</dbReference>
<keyword evidence="1" id="KW-0812">Transmembrane</keyword>
<dbReference type="AlphaFoldDB" id="A0A147EN39"/>
<keyword evidence="1" id="KW-0472">Membrane</keyword>
<evidence type="ECO:0000313" key="2">
    <source>
        <dbReference type="EMBL" id="KTR85854.1"/>
    </source>
</evidence>
<keyword evidence="1" id="KW-1133">Transmembrane helix</keyword>
<evidence type="ECO:0000256" key="1">
    <source>
        <dbReference type="SAM" id="Phobius"/>
    </source>
</evidence>
<reference evidence="2 3" key="1">
    <citation type="journal article" date="2016" name="Front. Microbiol.">
        <title>Genomic Resource of Rice Seed Associated Bacteria.</title>
        <authorList>
            <person name="Midha S."/>
            <person name="Bansal K."/>
            <person name="Sharma S."/>
            <person name="Kumar N."/>
            <person name="Patil P.P."/>
            <person name="Chaudhry V."/>
            <person name="Patil P.B."/>
        </authorList>
    </citation>
    <scope>NUCLEOTIDE SEQUENCE [LARGE SCALE GENOMIC DNA]</scope>
    <source>
        <strain evidence="2 3">NS354</strain>
    </source>
</reference>
<dbReference type="Pfam" id="PF19136">
    <property type="entry name" value="DUF5819"/>
    <property type="match status" value="1"/>
</dbReference>
<name>A0A147EN39_9MICO</name>
<dbReference type="Proteomes" id="UP000070810">
    <property type="component" value="Unassembled WGS sequence"/>
</dbReference>
<dbReference type="PATRIC" id="fig|1079994.3.peg.1578"/>
<keyword evidence="3" id="KW-1185">Reference proteome</keyword>
<comment type="caution">
    <text evidence="2">The sequence shown here is derived from an EMBL/GenBank/DDBJ whole genome shotgun (WGS) entry which is preliminary data.</text>
</comment>
<organism evidence="2 3">
    <name type="scientific">Leucobacter chromiiresistens</name>
    <dbReference type="NCBI Taxonomy" id="1079994"/>
    <lineage>
        <taxon>Bacteria</taxon>
        <taxon>Bacillati</taxon>
        <taxon>Actinomycetota</taxon>
        <taxon>Actinomycetes</taxon>
        <taxon>Micrococcales</taxon>
        <taxon>Microbacteriaceae</taxon>
        <taxon>Leucobacter</taxon>
    </lineage>
</organism>